<dbReference type="PANTHER" id="PTHR22916:SF3">
    <property type="entry name" value="UDP-GLCNAC:BETAGAL BETA-1,3-N-ACETYLGLUCOSAMINYLTRANSFERASE-LIKE PROTEIN 1"/>
    <property type="match status" value="1"/>
</dbReference>
<dbReference type="Pfam" id="PF00535">
    <property type="entry name" value="Glycos_transf_2"/>
    <property type="match status" value="1"/>
</dbReference>
<comment type="caution">
    <text evidence="3">The sequence shown here is derived from an EMBL/GenBank/DDBJ whole genome shotgun (WGS) entry which is preliminary data.</text>
</comment>
<dbReference type="Gene3D" id="3.90.550.10">
    <property type="entry name" value="Spore Coat Polysaccharide Biosynthesis Protein SpsA, Chain A"/>
    <property type="match status" value="1"/>
</dbReference>
<dbReference type="EMBL" id="JACXJA010000001">
    <property type="protein sequence ID" value="MBD2860429.1"/>
    <property type="molecule type" value="Genomic_DNA"/>
</dbReference>
<reference evidence="3" key="1">
    <citation type="submission" date="2020-09" db="EMBL/GenBank/DDBJ databases">
        <title>A novel bacterium of genus Paenibacillus, isolated from South China Sea.</title>
        <authorList>
            <person name="Huang H."/>
            <person name="Mo K."/>
            <person name="Hu Y."/>
        </authorList>
    </citation>
    <scope>NUCLEOTIDE SEQUENCE</scope>
    <source>
        <strain evidence="3">IB182363</strain>
    </source>
</reference>
<proteinExistence type="inferred from homology"/>
<dbReference type="PANTHER" id="PTHR22916">
    <property type="entry name" value="GLYCOSYLTRANSFERASE"/>
    <property type="match status" value="1"/>
</dbReference>
<dbReference type="InterPro" id="IPR001173">
    <property type="entry name" value="Glyco_trans_2-like"/>
</dbReference>
<dbReference type="Proteomes" id="UP000639396">
    <property type="component" value="Unassembled WGS sequence"/>
</dbReference>
<dbReference type="GO" id="GO:0016758">
    <property type="term" value="F:hexosyltransferase activity"/>
    <property type="evidence" value="ECO:0007669"/>
    <property type="project" value="UniProtKB-ARBA"/>
</dbReference>
<dbReference type="InterPro" id="IPR029044">
    <property type="entry name" value="Nucleotide-diphossugar_trans"/>
</dbReference>
<organism evidence="3 4">
    <name type="scientific">Paenibacillus oceani</name>
    <dbReference type="NCBI Taxonomy" id="2772510"/>
    <lineage>
        <taxon>Bacteria</taxon>
        <taxon>Bacillati</taxon>
        <taxon>Bacillota</taxon>
        <taxon>Bacilli</taxon>
        <taxon>Bacillales</taxon>
        <taxon>Paenibacillaceae</taxon>
        <taxon>Paenibacillus</taxon>
    </lineage>
</organism>
<dbReference type="AlphaFoldDB" id="A0A927C339"/>
<keyword evidence="4" id="KW-1185">Reference proteome</keyword>
<evidence type="ECO:0000259" key="2">
    <source>
        <dbReference type="Pfam" id="PF00535"/>
    </source>
</evidence>
<evidence type="ECO:0000313" key="4">
    <source>
        <dbReference type="Proteomes" id="UP000639396"/>
    </source>
</evidence>
<evidence type="ECO:0000313" key="3">
    <source>
        <dbReference type="EMBL" id="MBD2860429.1"/>
    </source>
</evidence>
<accession>A0A927C339</accession>
<name>A0A927C339_9BACL</name>
<gene>
    <name evidence="3" type="ORF">IDH45_00320</name>
</gene>
<sequence length="285" mass="33145">MKPLVSILIPTYNRPRYFELALKSALQQTYPNIEIVVCDNSDNNETELIVKRYQAEPNGSKILYVRNTKNIGPIANQQQCLRLASGEYVNYLMDDDLFHPDKIAKMIPYFLNNRGVTLVTSQRRVIDKDGKPLYVPPMWTFRKLYQTDTVVDGKVLNRLMMRDQTNYIGEPTTAMFRKKDLTEPFGVLMGRQVYYAVDLAAWVALLDKGKGVYMTKPLSYLRYHPKQLSQHKMAGEVAKLDKETFLRFAKARGYISEKEYDKYMKKISIPKGLREKVEDYLKKGR</sequence>
<comment type="similarity">
    <text evidence="1">Belongs to the glycosyltransferase 2 family.</text>
</comment>
<evidence type="ECO:0000256" key="1">
    <source>
        <dbReference type="ARBA" id="ARBA00006739"/>
    </source>
</evidence>
<feature type="domain" description="Glycosyltransferase 2-like" evidence="2">
    <location>
        <begin position="6"/>
        <end position="149"/>
    </location>
</feature>
<dbReference type="SUPFAM" id="SSF53448">
    <property type="entry name" value="Nucleotide-diphospho-sugar transferases"/>
    <property type="match status" value="1"/>
</dbReference>
<dbReference type="RefSeq" id="WP_190923595.1">
    <property type="nucleotide sequence ID" value="NZ_JACXJA010000001.1"/>
</dbReference>
<protein>
    <submittedName>
        <fullName evidence="3">Glycosyltransferase</fullName>
    </submittedName>
</protein>